<protein>
    <submittedName>
        <fullName evidence="2">Unannotated protein</fullName>
    </submittedName>
</protein>
<dbReference type="InterPro" id="IPR021456">
    <property type="entry name" value="DUF3107"/>
</dbReference>
<gene>
    <name evidence="1" type="ORF">UFOPK3773_01926</name>
    <name evidence="2" type="ORF">UFOPK3992_00941</name>
</gene>
<accession>A0A6J7PRR9</accession>
<dbReference type="Pfam" id="PF11305">
    <property type="entry name" value="DUF3107"/>
    <property type="match status" value="1"/>
</dbReference>
<reference evidence="2" key="1">
    <citation type="submission" date="2020-05" db="EMBL/GenBank/DDBJ databases">
        <authorList>
            <person name="Chiriac C."/>
            <person name="Salcher M."/>
            <person name="Ghai R."/>
            <person name="Kavagutti S V."/>
        </authorList>
    </citation>
    <scope>NUCLEOTIDE SEQUENCE</scope>
</reference>
<sequence length="73" mass="7843">MEIKIGVQHSGRELMLESTQTADEVTSLVEAAVTNSTLLSLIDEKGRLVIVPGDRIAFVEIGAQEGRKVGFST</sequence>
<proteinExistence type="predicted"/>
<dbReference type="EMBL" id="CAFBOZ010000120">
    <property type="protein sequence ID" value="CAB5005252.1"/>
    <property type="molecule type" value="Genomic_DNA"/>
</dbReference>
<organism evidence="2">
    <name type="scientific">freshwater metagenome</name>
    <dbReference type="NCBI Taxonomy" id="449393"/>
    <lineage>
        <taxon>unclassified sequences</taxon>
        <taxon>metagenomes</taxon>
        <taxon>ecological metagenomes</taxon>
    </lineage>
</organism>
<evidence type="ECO:0000313" key="2">
    <source>
        <dbReference type="EMBL" id="CAB5005252.1"/>
    </source>
</evidence>
<name>A0A6J7PRR9_9ZZZZ</name>
<evidence type="ECO:0000313" key="1">
    <source>
        <dbReference type="EMBL" id="CAB4959951.1"/>
    </source>
</evidence>
<dbReference type="EMBL" id="CAFBNF010000276">
    <property type="protein sequence ID" value="CAB4959951.1"/>
    <property type="molecule type" value="Genomic_DNA"/>
</dbReference>
<dbReference type="AlphaFoldDB" id="A0A6J7PRR9"/>